<dbReference type="CDD" id="cd00429">
    <property type="entry name" value="RPE"/>
    <property type="match status" value="1"/>
</dbReference>
<dbReference type="InterPro" id="IPR000056">
    <property type="entry name" value="Ribul_P_3_epim-like"/>
</dbReference>
<accession>A0A1F8GJL2</accession>
<sequence>MMIEVIPSILAQTEEEFRSLVRKLEPYVLRVHLDIADGILVPNKTIDGYKELMQIDTDLGFDVHLMVQKPNDNLDQWLNTKADRYFVHAESDHDLKGLIDRLKNKDKKVGIVLNPETGVEKVEDFLRTVDLVHFMTVHPGFYGGEFIDGVVGKISKFHLKYPNMPISVDGGINVENARKVKSAGATILISGNYVINSPDVKKAIEELINAQ</sequence>
<dbReference type="Proteomes" id="UP000178256">
    <property type="component" value="Unassembled WGS sequence"/>
</dbReference>
<dbReference type="GO" id="GO:0005975">
    <property type="term" value="P:carbohydrate metabolic process"/>
    <property type="evidence" value="ECO:0007669"/>
    <property type="project" value="InterPro"/>
</dbReference>
<evidence type="ECO:0000313" key="4">
    <source>
        <dbReference type="Proteomes" id="UP000178256"/>
    </source>
</evidence>
<protein>
    <recommendedName>
        <fullName evidence="5">Ribulose-phosphate 3-epimerase</fullName>
    </recommendedName>
</protein>
<dbReference type="InterPro" id="IPR013785">
    <property type="entry name" value="Aldolase_TIM"/>
</dbReference>
<dbReference type="EMBL" id="MGKL01000018">
    <property type="protein sequence ID" value="OGN25523.1"/>
    <property type="molecule type" value="Genomic_DNA"/>
</dbReference>
<dbReference type="Pfam" id="PF00834">
    <property type="entry name" value="Ribul_P_3_epim"/>
    <property type="match status" value="1"/>
</dbReference>
<dbReference type="AlphaFoldDB" id="A0A1F8GJL2"/>
<organism evidence="3 4">
    <name type="scientific">Candidatus Yanofskybacteria bacterium RIFCSPLOWO2_01_FULL_44_22</name>
    <dbReference type="NCBI Taxonomy" id="1802697"/>
    <lineage>
        <taxon>Bacteria</taxon>
        <taxon>Candidatus Yanofskyibacteriota</taxon>
    </lineage>
</organism>
<reference evidence="3 4" key="1">
    <citation type="journal article" date="2016" name="Nat. Commun.">
        <title>Thousands of microbial genomes shed light on interconnected biogeochemical processes in an aquifer system.</title>
        <authorList>
            <person name="Anantharaman K."/>
            <person name="Brown C.T."/>
            <person name="Hug L.A."/>
            <person name="Sharon I."/>
            <person name="Castelle C.J."/>
            <person name="Probst A.J."/>
            <person name="Thomas B.C."/>
            <person name="Singh A."/>
            <person name="Wilkins M.J."/>
            <person name="Karaoz U."/>
            <person name="Brodie E.L."/>
            <person name="Williams K.H."/>
            <person name="Hubbard S.S."/>
            <person name="Banfield J.F."/>
        </authorList>
    </citation>
    <scope>NUCLEOTIDE SEQUENCE [LARGE SCALE GENOMIC DNA]</scope>
</reference>
<dbReference type="InterPro" id="IPR011060">
    <property type="entry name" value="RibuloseP-bd_barrel"/>
</dbReference>
<comment type="caution">
    <text evidence="3">The sequence shown here is derived from an EMBL/GenBank/DDBJ whole genome shotgun (WGS) entry which is preliminary data.</text>
</comment>
<dbReference type="Gene3D" id="3.20.20.70">
    <property type="entry name" value="Aldolase class I"/>
    <property type="match status" value="1"/>
</dbReference>
<keyword evidence="2" id="KW-0413">Isomerase</keyword>
<gene>
    <name evidence="3" type="ORF">A2925_02235</name>
</gene>
<dbReference type="GO" id="GO:0016857">
    <property type="term" value="F:racemase and epimerase activity, acting on carbohydrates and derivatives"/>
    <property type="evidence" value="ECO:0007669"/>
    <property type="project" value="InterPro"/>
</dbReference>
<dbReference type="PANTHER" id="PTHR11749">
    <property type="entry name" value="RIBULOSE-5-PHOSPHATE-3-EPIMERASE"/>
    <property type="match status" value="1"/>
</dbReference>
<evidence type="ECO:0008006" key="5">
    <source>
        <dbReference type="Google" id="ProtNLM"/>
    </source>
</evidence>
<evidence type="ECO:0000256" key="1">
    <source>
        <dbReference type="ARBA" id="ARBA00022723"/>
    </source>
</evidence>
<proteinExistence type="predicted"/>
<keyword evidence="1" id="KW-0479">Metal-binding</keyword>
<evidence type="ECO:0000256" key="2">
    <source>
        <dbReference type="ARBA" id="ARBA00023235"/>
    </source>
</evidence>
<dbReference type="NCBIfam" id="NF004076">
    <property type="entry name" value="PRK05581.1-4"/>
    <property type="match status" value="1"/>
</dbReference>
<name>A0A1F8GJL2_9BACT</name>
<dbReference type="SUPFAM" id="SSF51366">
    <property type="entry name" value="Ribulose-phoshate binding barrel"/>
    <property type="match status" value="1"/>
</dbReference>
<dbReference type="STRING" id="1802697.A2925_02235"/>
<evidence type="ECO:0000313" key="3">
    <source>
        <dbReference type="EMBL" id="OGN25523.1"/>
    </source>
</evidence>
<dbReference type="GO" id="GO:0046872">
    <property type="term" value="F:metal ion binding"/>
    <property type="evidence" value="ECO:0007669"/>
    <property type="project" value="UniProtKB-KW"/>
</dbReference>